<dbReference type="PIRSF" id="PIRSF005426">
    <property type="entry name" value="Frp"/>
    <property type="match status" value="1"/>
</dbReference>
<dbReference type="HOGENOM" id="CLU_070764_0_3_9"/>
<feature type="domain" description="Nitroreductase" evidence="6">
    <location>
        <begin position="13"/>
        <end position="168"/>
    </location>
</feature>
<reference evidence="7 8" key="1">
    <citation type="journal article" date="2012" name="J. Biotechnol.">
        <title>Genome sequence of the plant growth promoting strain Bacillus amyloliquefaciens subsp. plantarum B9601-Y2 and expression of mersacidin and other secondary metabolites.</title>
        <authorList>
            <person name="He P."/>
            <person name="Hao K."/>
            <person name="Blom J."/>
            <person name="Ruckert C."/>
            <person name="Vater J."/>
            <person name="Mao Z."/>
            <person name="Wu Y."/>
            <person name="Hou M."/>
            <person name="He P."/>
            <person name="He Y."/>
            <person name="Borriss R."/>
        </authorList>
    </citation>
    <scope>NUCLEOTIDE SEQUENCE [LARGE SCALE GENOMIC DNA]</scope>
    <source>
        <strain evidence="7">Y2</strain>
    </source>
</reference>
<keyword evidence="3 5" id="KW-0288">FMN</keyword>
<dbReference type="PATRIC" id="fig|1126211.3.peg.363"/>
<evidence type="ECO:0000256" key="5">
    <source>
        <dbReference type="PIRNR" id="PIRNR005426"/>
    </source>
</evidence>
<evidence type="ECO:0000256" key="3">
    <source>
        <dbReference type="ARBA" id="ARBA00022643"/>
    </source>
</evidence>
<dbReference type="InterPro" id="IPR000415">
    <property type="entry name" value="Nitroreductase-like"/>
</dbReference>
<evidence type="ECO:0000256" key="1">
    <source>
        <dbReference type="ARBA" id="ARBA00008366"/>
    </source>
</evidence>
<keyword evidence="2 5" id="KW-0285">Flavoprotein</keyword>
<evidence type="ECO:0000313" key="8">
    <source>
        <dbReference type="Proteomes" id="UP000002878"/>
    </source>
</evidence>
<evidence type="ECO:0000259" key="6">
    <source>
        <dbReference type="Pfam" id="PF00881"/>
    </source>
</evidence>
<proteinExistence type="inferred from homology"/>
<dbReference type="Proteomes" id="UP000002878">
    <property type="component" value="Chromosome"/>
</dbReference>
<dbReference type="EC" id="1.-.-.-" evidence="7"/>
<name>I2C1D2_BACAY</name>
<dbReference type="KEGG" id="bqy:MUS_0374"/>
<dbReference type="SUPFAM" id="SSF55469">
    <property type="entry name" value="FMN-dependent nitroreductase-like"/>
    <property type="match status" value="1"/>
</dbReference>
<organism evidence="7 8">
    <name type="scientific">Bacillus amyloliquefaciens (strain Y2)</name>
    <name type="common">Bacillus amyloliquefaciens subsp. plantarum (strain B9601-Y2)</name>
    <dbReference type="NCBI Taxonomy" id="1155777"/>
    <lineage>
        <taxon>Bacteria</taxon>
        <taxon>Bacillati</taxon>
        <taxon>Bacillota</taxon>
        <taxon>Bacilli</taxon>
        <taxon>Bacillales</taxon>
        <taxon>Bacillaceae</taxon>
        <taxon>Bacillus</taxon>
        <taxon>Bacillus amyloliquefaciens group</taxon>
    </lineage>
</organism>
<evidence type="ECO:0000313" key="7">
    <source>
        <dbReference type="EMBL" id="AFJ60456.1"/>
    </source>
</evidence>
<evidence type="ECO:0000256" key="4">
    <source>
        <dbReference type="ARBA" id="ARBA00023002"/>
    </source>
</evidence>
<dbReference type="PANTHER" id="PTHR43425">
    <property type="entry name" value="OXYGEN-INSENSITIVE NADPH NITROREDUCTASE"/>
    <property type="match status" value="1"/>
</dbReference>
<dbReference type="AlphaFoldDB" id="I2C1D2"/>
<accession>I2C1D2</accession>
<dbReference type="EMBL" id="CP003332">
    <property type="protein sequence ID" value="AFJ60456.1"/>
    <property type="molecule type" value="Genomic_DNA"/>
</dbReference>
<dbReference type="PANTHER" id="PTHR43425:SF2">
    <property type="entry name" value="OXYGEN-INSENSITIVE NADPH NITROREDUCTASE"/>
    <property type="match status" value="1"/>
</dbReference>
<sequence>MNDMNEVLQLLTDHRSIRSYTDEPVSDEQLDLIIQAAQAAPTSINGQQFTVIAVKDKERKKKISELAGGQPWIDQAPVFLLFCADFNRAKIALEEYNDTPLEITNGLESVLVGAVDVGIALGTATAAAESMGLGTVPIGAVRGKPDELIELLKLPKYVFPVSGLVIGHPADRSAKKPRLPQAAVLHHETYQEEDVRTHIEAYDKQMSEYMKKRTDGQETRNWSQGITSYYKQLYYPHIREMLEKQGFKTDK</sequence>
<dbReference type="InterPro" id="IPR016446">
    <property type="entry name" value="Flavin_OxRdtase_Frp"/>
</dbReference>
<gene>
    <name evidence="7" type="primary">nfrA1</name>
    <name evidence="7" type="ORF">MUS_0374</name>
</gene>
<evidence type="ECO:0000256" key="2">
    <source>
        <dbReference type="ARBA" id="ARBA00022630"/>
    </source>
</evidence>
<dbReference type="Pfam" id="PF00881">
    <property type="entry name" value="Nitroreductase"/>
    <property type="match status" value="1"/>
</dbReference>
<dbReference type="InterPro" id="IPR029479">
    <property type="entry name" value="Nitroreductase"/>
</dbReference>
<dbReference type="Gene3D" id="3.40.109.10">
    <property type="entry name" value="NADH Oxidase"/>
    <property type="match status" value="1"/>
</dbReference>
<protein>
    <submittedName>
        <fullName evidence="7">Nitro/flavin reductase</fullName>
        <ecNumber evidence="7">1.-.-.-</ecNumber>
    </submittedName>
</protein>
<keyword evidence="5" id="KW-0521">NADP</keyword>
<keyword evidence="4 5" id="KW-0560">Oxidoreductase</keyword>
<dbReference type="GO" id="GO:0016491">
    <property type="term" value="F:oxidoreductase activity"/>
    <property type="evidence" value="ECO:0007669"/>
    <property type="project" value="UniProtKB-UniRule"/>
</dbReference>
<comment type="similarity">
    <text evidence="1 5">Belongs to the flavin oxidoreductase frp family.</text>
</comment>
<dbReference type="NCBIfam" id="NF008033">
    <property type="entry name" value="PRK10765.1"/>
    <property type="match status" value="1"/>
</dbReference>
<dbReference type="CDD" id="cd02146">
    <property type="entry name" value="NfsA-like"/>
    <property type="match status" value="1"/>
</dbReference>